<evidence type="ECO:0000259" key="16">
    <source>
        <dbReference type="PROSITE" id="PS51384"/>
    </source>
</evidence>
<dbReference type="SUPFAM" id="SSF47473">
    <property type="entry name" value="EF-hand"/>
    <property type="match status" value="1"/>
</dbReference>
<dbReference type="Gene3D" id="3.20.20.70">
    <property type="entry name" value="Aldolase class I"/>
    <property type="match status" value="1"/>
</dbReference>
<comment type="function">
    <text evidence="12">Probable component of the wybutosine biosynthesis pathway. Wybutosine is a hyper modified guanosine with a tricyclic base found at the 3'-position adjacent to the anticodon of eukaryotic phenylalanine tRNA. Catalyzes the condensation of N-methylguanine with 2 carbon atoms from pyruvate to form the tricyclic 4-demethylwyosine, an intermediate in wybutosine biosynthesis.</text>
</comment>
<feature type="domain" description="EF-hand" evidence="14">
    <location>
        <begin position="36"/>
        <end position="71"/>
    </location>
</feature>
<dbReference type="InterPro" id="IPR011004">
    <property type="entry name" value="Trimer_LpxA-like_sf"/>
</dbReference>
<dbReference type="GO" id="GO:0102521">
    <property type="term" value="F:tRNA-4-demethylwyosine synthase activity"/>
    <property type="evidence" value="ECO:0007669"/>
    <property type="project" value="UniProtKB-EC"/>
</dbReference>
<dbReference type="Gene3D" id="3.40.50.80">
    <property type="entry name" value="Nucleotide-binding domain of ferredoxin-NADP reductase (FNR) module"/>
    <property type="match status" value="1"/>
</dbReference>
<dbReference type="SUPFAM" id="SSF102114">
    <property type="entry name" value="Radical SAM enzymes"/>
    <property type="match status" value="1"/>
</dbReference>
<dbReference type="UniPathway" id="UPA00375"/>
<evidence type="ECO:0000256" key="1">
    <source>
        <dbReference type="ARBA" id="ARBA00001974"/>
    </source>
</evidence>
<dbReference type="InterPro" id="IPR011992">
    <property type="entry name" value="EF-hand-dom_pair"/>
</dbReference>
<evidence type="ECO:0000313" key="17">
    <source>
        <dbReference type="EMBL" id="CAE7492486.1"/>
    </source>
</evidence>
<evidence type="ECO:0000256" key="5">
    <source>
        <dbReference type="ARBA" id="ARBA00022630"/>
    </source>
</evidence>
<feature type="domain" description="EF-hand" evidence="14">
    <location>
        <begin position="72"/>
        <end position="107"/>
    </location>
</feature>
<dbReference type="PROSITE" id="PS50222">
    <property type="entry name" value="EF_HAND_2"/>
    <property type="match status" value="3"/>
</dbReference>
<evidence type="ECO:0000256" key="7">
    <source>
        <dbReference type="ARBA" id="ARBA00022723"/>
    </source>
</evidence>
<reference evidence="17" key="1">
    <citation type="submission" date="2021-02" db="EMBL/GenBank/DDBJ databases">
        <authorList>
            <person name="Dougan E. K."/>
            <person name="Rhodes N."/>
            <person name="Thang M."/>
            <person name="Chan C."/>
        </authorList>
    </citation>
    <scope>NUCLEOTIDE SEQUENCE</scope>
</reference>
<dbReference type="Pfam" id="PF00258">
    <property type="entry name" value="Flavodoxin_1"/>
    <property type="match status" value="1"/>
</dbReference>
<dbReference type="Gene3D" id="3.40.50.360">
    <property type="match status" value="1"/>
</dbReference>
<comment type="caution">
    <text evidence="17">The sequence shown here is derived from an EMBL/GenBank/DDBJ whole genome shotgun (WGS) entry which is preliminary data.</text>
</comment>
<dbReference type="InterPro" id="IPR007197">
    <property type="entry name" value="rSAM"/>
</dbReference>
<dbReference type="Gene3D" id="2.40.30.10">
    <property type="entry name" value="Translation factors"/>
    <property type="match status" value="1"/>
</dbReference>
<evidence type="ECO:0000256" key="10">
    <source>
        <dbReference type="ARBA" id="ARBA00023004"/>
    </source>
</evidence>
<dbReference type="SUPFAM" id="SSF51161">
    <property type="entry name" value="Trimeric LpxA-like enzymes"/>
    <property type="match status" value="1"/>
</dbReference>
<dbReference type="InterPro" id="IPR013785">
    <property type="entry name" value="Aldolase_TIM"/>
</dbReference>
<accession>A0A812SUZ8</accession>
<name>A0A812SUZ8_9DINO</name>
<dbReference type="InterPro" id="IPR001709">
    <property type="entry name" value="Flavoprot_Pyr_Nucl_cyt_Rdtase"/>
</dbReference>
<dbReference type="GO" id="GO:0005829">
    <property type="term" value="C:cytosol"/>
    <property type="evidence" value="ECO:0007669"/>
    <property type="project" value="TreeGrafter"/>
</dbReference>
<sequence length="1256" mass="134393">MFVTEYAVKHRDQRGKLPGNGHLSVIEFKNGLRQVLDPDSIETLVDSLDMDHSGSVDYSEFVAGCLDAHMGLIESALYHAFHVFDVNNDGVISLGELRSILKDGGEALSVVLPEGKTVEGFMKDIDTSKDGFISFEELKEFLKKEADASPCARPPKKEAARRLSSAGIGPNSSMSTAPSAGVASQRPPAPVPVEPELYAQLQRCVDLSSSNVGLLKELTLSPARWSPTSLAKVRALRVKERSADDAWVKRLRQERVRPLYHAGELKSVHLELTTRCNAACPQCPRNLQGGAENPVLAAHHAELSLADVRAILPPGFLRQLRKVYLCGNFGDPAVAEDCREVLRYLLSVDGPRIGLFTNGGMRSPSWWQELGSIMQPAARAFVRFAIDGDASTNHLYRQHVKWERLMANVDAFLGAGGNAEWDFIVFEHNEHQVEAMRSLAEQKGFTKFNAKKTARFIDKAQGVVKPSVPVRNLAGEEVRKLRPPSRTWQNEAALEGVQKAVEKYGSIESYYDRCEISCKVAKEKEVYISADGLAFPCCWLAAEMYRSDLPNTGREVVRLAKAAFPQEGLSALSARRRGVAGAVDRRAGLFQQLVPAAMQQPSLEAGRLRTCSAVCGAEVNAFVKQFEGAAKALDPGLRTATAATTAPFRASAEAAPVEVWYGSETGNAERLALRAAEALGAVAAVSAPPRSDEVEGRLRSCQALVLVLATWGQGEPTDDARGLFQWLREAKDAGSSLALPVAIFGVGSSLWPDFNAAARRAGELLGALGVPLLALGEGDVADARSLDSQFESWLQQRLLPALGARGLGAREGPALVRRDAGAESSSVQLTVTRVARLAPSDPVARYFEVELAGAHGALPHGPGDALGVLPPGGRGLGARPRWYTISSSPGVLPSSGPGQVLRLMVREVPTGGCSPWLCGLRAGDTVECLPPRRPSPLRAAWEARRATRLLLVANGAGLAPFLALFEKLAAESPECRPPAWLWVGCRRREGGLPHQERLAALEAEGVLRRLAVAESNPTSSDAPRCWVQDVLRAEAEEVGQLLFGSGEPTALMLVCGSAAMGCAVRDVVSGIAAARGTSVEALDCPKLAVFQSSCAEQVQGTHSIKVGEGTVIHPACILHAQAGPIVIGRFNVLEEQVEVVNSSDQPLVIGDHNILEVGARILGGGGARLGDANLVEIRATLDEGCSVGSGCTLGACTSLKEGEAPLADEMVVIGPGVRHAEPGAKEAHVQAVLKYIEVLKETLPRCHHLRKSNVKP</sequence>
<dbReference type="SUPFAM" id="SSF52218">
    <property type="entry name" value="Flavoproteins"/>
    <property type="match status" value="1"/>
</dbReference>
<dbReference type="InterPro" id="IPR039261">
    <property type="entry name" value="FNR_nucleotide-bd"/>
</dbReference>
<dbReference type="GO" id="GO:0005509">
    <property type="term" value="F:calcium ion binding"/>
    <property type="evidence" value="ECO:0007669"/>
    <property type="project" value="InterPro"/>
</dbReference>
<keyword evidence="8" id="KW-0274">FAD</keyword>
<dbReference type="PROSITE" id="PS50902">
    <property type="entry name" value="FLAVODOXIN_LIKE"/>
    <property type="match status" value="1"/>
</dbReference>
<dbReference type="GO" id="GO:0051536">
    <property type="term" value="F:iron-sulfur cluster binding"/>
    <property type="evidence" value="ECO:0007669"/>
    <property type="project" value="UniProtKB-KW"/>
</dbReference>
<dbReference type="PRINTS" id="PR00371">
    <property type="entry name" value="FPNCR"/>
</dbReference>
<dbReference type="InterPro" id="IPR018247">
    <property type="entry name" value="EF_Hand_1_Ca_BS"/>
</dbReference>
<evidence type="ECO:0000259" key="15">
    <source>
        <dbReference type="PROSITE" id="PS50902"/>
    </source>
</evidence>
<dbReference type="InterPro" id="IPR058240">
    <property type="entry name" value="rSAM_sf"/>
</dbReference>
<dbReference type="PRINTS" id="PR00369">
    <property type="entry name" value="FLAVODOXIN"/>
</dbReference>
<evidence type="ECO:0000256" key="11">
    <source>
        <dbReference type="ARBA" id="ARBA00023014"/>
    </source>
</evidence>
<dbReference type="PANTHER" id="PTHR19384">
    <property type="entry name" value="NITRIC OXIDE SYNTHASE-RELATED"/>
    <property type="match status" value="1"/>
</dbReference>
<feature type="domain" description="Flavodoxin-like" evidence="15">
    <location>
        <begin position="657"/>
        <end position="798"/>
    </location>
</feature>
<dbReference type="Proteomes" id="UP000604046">
    <property type="component" value="Unassembled WGS sequence"/>
</dbReference>
<dbReference type="InterPro" id="IPR017938">
    <property type="entry name" value="Riboflavin_synthase-like_b-brl"/>
</dbReference>
<comment type="cofactor">
    <cofactor evidence="1">
        <name>FAD</name>
        <dbReference type="ChEBI" id="CHEBI:57692"/>
    </cofactor>
</comment>
<dbReference type="PROSITE" id="PS51384">
    <property type="entry name" value="FAD_FR"/>
    <property type="match status" value="1"/>
</dbReference>
<dbReference type="AlphaFoldDB" id="A0A812SUZ8"/>
<keyword evidence="9" id="KW-0106">Calcium</keyword>
<evidence type="ECO:0000256" key="6">
    <source>
        <dbReference type="ARBA" id="ARBA00022691"/>
    </source>
</evidence>
<dbReference type="Pfam" id="PF13499">
    <property type="entry name" value="EF-hand_7"/>
    <property type="match status" value="1"/>
</dbReference>
<keyword evidence="7" id="KW-0479">Metal-binding</keyword>
<dbReference type="GO" id="GO:0016491">
    <property type="term" value="F:oxidoreductase activity"/>
    <property type="evidence" value="ECO:0007669"/>
    <property type="project" value="InterPro"/>
</dbReference>
<feature type="region of interest" description="Disordered" evidence="13">
    <location>
        <begin position="146"/>
        <end position="191"/>
    </location>
</feature>
<keyword evidence="5" id="KW-0285">Flavoprotein</keyword>
<dbReference type="Gene3D" id="2.160.10.10">
    <property type="entry name" value="Hexapeptide repeat proteins"/>
    <property type="match status" value="1"/>
</dbReference>
<dbReference type="SMART" id="SM00054">
    <property type="entry name" value="EFh"/>
    <property type="match status" value="3"/>
</dbReference>
<dbReference type="SFLD" id="SFLDG01067">
    <property type="entry name" value="SPASM/twitch_domain_containing"/>
    <property type="match status" value="1"/>
</dbReference>
<comment type="pathway">
    <text evidence="2">tRNA modification; wybutosine-tRNA(Phe) biosynthesis.</text>
</comment>
<evidence type="ECO:0000256" key="3">
    <source>
        <dbReference type="ARBA" id="ARBA00010115"/>
    </source>
</evidence>
<dbReference type="Pfam" id="PF00175">
    <property type="entry name" value="NAD_binding_1"/>
    <property type="match status" value="1"/>
</dbReference>
<dbReference type="Gene3D" id="1.10.238.10">
    <property type="entry name" value="EF-hand"/>
    <property type="match status" value="2"/>
</dbReference>
<comment type="similarity">
    <text evidence="3">Belongs to the TYW1 family.</text>
</comment>
<gene>
    <name evidence="17" type="primary">CPK3</name>
    <name evidence="17" type="ORF">SNAT2548_LOCUS27597</name>
</gene>
<dbReference type="PROSITE" id="PS00018">
    <property type="entry name" value="EF_HAND_1"/>
    <property type="match status" value="3"/>
</dbReference>
<dbReference type="SUPFAM" id="SSF52343">
    <property type="entry name" value="Ferredoxin reductase-like, C-terminal NADP-linked domain"/>
    <property type="match status" value="1"/>
</dbReference>
<dbReference type="InterPro" id="IPR029039">
    <property type="entry name" value="Flavoprotein-like_sf"/>
</dbReference>
<dbReference type="InterPro" id="IPR001433">
    <property type="entry name" value="OxRdtase_FAD/NAD-bd"/>
</dbReference>
<dbReference type="EMBL" id="CAJNDS010002479">
    <property type="protein sequence ID" value="CAE7492486.1"/>
    <property type="molecule type" value="Genomic_DNA"/>
</dbReference>
<dbReference type="SFLD" id="SFLDS00029">
    <property type="entry name" value="Radical_SAM"/>
    <property type="match status" value="1"/>
</dbReference>
<dbReference type="InterPro" id="IPR001094">
    <property type="entry name" value="Flavdoxin-like"/>
</dbReference>
<keyword evidence="18" id="KW-1185">Reference proteome</keyword>
<evidence type="ECO:0000256" key="2">
    <source>
        <dbReference type="ARBA" id="ARBA00004797"/>
    </source>
</evidence>
<dbReference type="InterPro" id="IPR002048">
    <property type="entry name" value="EF_hand_dom"/>
</dbReference>
<keyword evidence="6" id="KW-0949">S-adenosyl-L-methionine</keyword>
<dbReference type="CDD" id="cd00051">
    <property type="entry name" value="EFh"/>
    <property type="match status" value="1"/>
</dbReference>
<evidence type="ECO:0000256" key="8">
    <source>
        <dbReference type="ARBA" id="ARBA00022827"/>
    </source>
</evidence>
<evidence type="ECO:0000259" key="14">
    <source>
        <dbReference type="PROSITE" id="PS50222"/>
    </source>
</evidence>
<dbReference type="SUPFAM" id="SSF63380">
    <property type="entry name" value="Riboflavin synthase domain-like"/>
    <property type="match status" value="1"/>
</dbReference>
<evidence type="ECO:0000313" key="18">
    <source>
        <dbReference type="Proteomes" id="UP000604046"/>
    </source>
</evidence>
<dbReference type="InterPro" id="IPR008254">
    <property type="entry name" value="Flavodoxin/NO_synth"/>
</dbReference>
<feature type="domain" description="EF-hand" evidence="14">
    <location>
        <begin position="113"/>
        <end position="148"/>
    </location>
</feature>
<proteinExistence type="inferred from homology"/>
<dbReference type="CDD" id="cd01335">
    <property type="entry name" value="Radical_SAM"/>
    <property type="match status" value="1"/>
</dbReference>
<evidence type="ECO:0000256" key="4">
    <source>
        <dbReference type="ARBA" id="ARBA00012821"/>
    </source>
</evidence>
<protein>
    <recommendedName>
        <fullName evidence="4">tRNA 4-demethylwyosine synthase (AdoMet-dependent)</fullName>
        <ecNumber evidence="4">4.1.3.44</ecNumber>
    </recommendedName>
</protein>
<dbReference type="EC" id="4.1.3.44" evidence="4"/>
<keyword evidence="10" id="KW-0408">Iron</keyword>
<organism evidence="17 18">
    <name type="scientific">Symbiodinium natans</name>
    <dbReference type="NCBI Taxonomy" id="878477"/>
    <lineage>
        <taxon>Eukaryota</taxon>
        <taxon>Sar</taxon>
        <taxon>Alveolata</taxon>
        <taxon>Dinophyceae</taxon>
        <taxon>Suessiales</taxon>
        <taxon>Symbiodiniaceae</taxon>
        <taxon>Symbiodinium</taxon>
    </lineage>
</organism>
<dbReference type="InterPro" id="IPR017927">
    <property type="entry name" value="FAD-bd_FR_type"/>
</dbReference>
<dbReference type="OrthoDB" id="432685at2759"/>
<dbReference type="GO" id="GO:0010181">
    <property type="term" value="F:FMN binding"/>
    <property type="evidence" value="ECO:0007669"/>
    <property type="project" value="InterPro"/>
</dbReference>
<feature type="domain" description="FAD-binding FR-type" evidence="16">
    <location>
        <begin position="824"/>
        <end position="938"/>
    </location>
</feature>
<keyword evidence="11" id="KW-0411">Iron-sulfur</keyword>
<evidence type="ECO:0000256" key="9">
    <source>
        <dbReference type="ARBA" id="ARBA00022837"/>
    </source>
</evidence>
<evidence type="ECO:0000256" key="12">
    <source>
        <dbReference type="ARBA" id="ARBA00025368"/>
    </source>
</evidence>
<evidence type="ECO:0000256" key="13">
    <source>
        <dbReference type="SAM" id="MobiDB-lite"/>
    </source>
</evidence>
<dbReference type="GO" id="GO:0050660">
    <property type="term" value="F:flavin adenine dinucleotide binding"/>
    <property type="evidence" value="ECO:0007669"/>
    <property type="project" value="TreeGrafter"/>
</dbReference>